<protein>
    <submittedName>
        <fullName evidence="1">Uncharacterized protein</fullName>
    </submittedName>
</protein>
<reference evidence="1" key="1">
    <citation type="journal article" date="2014" name="Front. Microbiol.">
        <title>High frequency of phylogenetically diverse reductive dehalogenase-homologous genes in deep subseafloor sedimentary metagenomes.</title>
        <authorList>
            <person name="Kawai M."/>
            <person name="Futagami T."/>
            <person name="Toyoda A."/>
            <person name="Takaki Y."/>
            <person name="Nishi S."/>
            <person name="Hori S."/>
            <person name="Arai W."/>
            <person name="Tsubouchi T."/>
            <person name="Morono Y."/>
            <person name="Uchiyama I."/>
            <person name="Ito T."/>
            <person name="Fujiyama A."/>
            <person name="Inagaki F."/>
            <person name="Takami H."/>
        </authorList>
    </citation>
    <scope>NUCLEOTIDE SEQUENCE</scope>
    <source>
        <strain evidence="1">Expedition CK06-06</strain>
    </source>
</reference>
<dbReference type="EMBL" id="BART01042046">
    <property type="protein sequence ID" value="GAH20200.1"/>
    <property type="molecule type" value="Genomic_DNA"/>
</dbReference>
<sequence>VLVNPRTTLFIISTYNKKIGRPCTFYTINDDK</sequence>
<organism evidence="1">
    <name type="scientific">marine sediment metagenome</name>
    <dbReference type="NCBI Taxonomy" id="412755"/>
    <lineage>
        <taxon>unclassified sequences</taxon>
        <taxon>metagenomes</taxon>
        <taxon>ecological metagenomes</taxon>
    </lineage>
</organism>
<evidence type="ECO:0000313" key="1">
    <source>
        <dbReference type="EMBL" id="GAH20200.1"/>
    </source>
</evidence>
<accession>X1EIK3</accession>
<gene>
    <name evidence="1" type="ORF">S01H4_67149</name>
</gene>
<comment type="caution">
    <text evidence="1">The sequence shown here is derived from an EMBL/GenBank/DDBJ whole genome shotgun (WGS) entry which is preliminary data.</text>
</comment>
<name>X1EIK3_9ZZZZ</name>
<feature type="non-terminal residue" evidence="1">
    <location>
        <position position="1"/>
    </location>
</feature>
<dbReference type="AlphaFoldDB" id="X1EIK3"/>
<proteinExistence type="predicted"/>